<gene>
    <name evidence="1" type="ORF">F0L46_18145</name>
</gene>
<protein>
    <submittedName>
        <fullName evidence="1">Histidine phosphatase family protein</fullName>
    </submittedName>
</protein>
<sequence length="172" mass="17803">MARAADEAWAALARGGHAALMRHAQTVPGTGDPPGFRLEDCSTQRNLSEAGRAAAARLGGAYRERGVRVARVLSSQWCRCLDTGTALGLARVEAAPEALNSFFDARGEAQRSTAALRALLSALPAEGTVAVLVTHQVNITALTGIFPAMGETLVLRLDAAQGFPVAGRIAGG</sequence>
<dbReference type="SUPFAM" id="SSF53254">
    <property type="entry name" value="Phosphoglycerate mutase-like"/>
    <property type="match status" value="1"/>
</dbReference>
<dbReference type="Proteomes" id="UP000323142">
    <property type="component" value="Unassembled WGS sequence"/>
</dbReference>
<evidence type="ECO:0000313" key="2">
    <source>
        <dbReference type="Proteomes" id="UP000323142"/>
    </source>
</evidence>
<dbReference type="Gene3D" id="3.40.50.1240">
    <property type="entry name" value="Phosphoglycerate mutase-like"/>
    <property type="match status" value="1"/>
</dbReference>
<dbReference type="AlphaFoldDB" id="A0A5B2VCG6"/>
<reference evidence="1 2" key="2">
    <citation type="submission" date="2019-09" db="EMBL/GenBank/DDBJ databases">
        <authorList>
            <person name="Jin C."/>
        </authorList>
    </citation>
    <scope>NUCLEOTIDE SEQUENCE [LARGE SCALE GENOMIC DNA]</scope>
    <source>
        <strain evidence="1 2">BN140002</strain>
    </source>
</reference>
<dbReference type="InterPro" id="IPR029033">
    <property type="entry name" value="His_PPase_superfam"/>
</dbReference>
<name>A0A5B2VCG6_9HYPH</name>
<reference evidence="1 2" key="1">
    <citation type="submission" date="2019-09" db="EMBL/GenBank/DDBJ databases">
        <title>Salinarimonas rosea gen. nov., sp. nov., a new member of the a-2 subgroup of the Proteobacteria.</title>
        <authorList>
            <person name="Liu J."/>
        </authorList>
    </citation>
    <scope>NUCLEOTIDE SEQUENCE [LARGE SCALE GENOMIC DNA]</scope>
    <source>
        <strain evidence="1 2">BN140002</strain>
    </source>
</reference>
<dbReference type="EMBL" id="VUOA01000033">
    <property type="protein sequence ID" value="KAA2235817.1"/>
    <property type="molecule type" value="Genomic_DNA"/>
</dbReference>
<dbReference type="OrthoDB" id="2237472at2"/>
<keyword evidence="2" id="KW-1185">Reference proteome</keyword>
<accession>A0A5B2VCG6</accession>
<comment type="caution">
    <text evidence="1">The sequence shown here is derived from an EMBL/GenBank/DDBJ whole genome shotgun (WGS) entry which is preliminary data.</text>
</comment>
<proteinExistence type="predicted"/>
<evidence type="ECO:0000313" key="1">
    <source>
        <dbReference type="EMBL" id="KAA2235817.1"/>
    </source>
</evidence>
<organism evidence="1 2">
    <name type="scientific">Salinarimonas soli</name>
    <dbReference type="NCBI Taxonomy" id="1638099"/>
    <lineage>
        <taxon>Bacteria</taxon>
        <taxon>Pseudomonadati</taxon>
        <taxon>Pseudomonadota</taxon>
        <taxon>Alphaproteobacteria</taxon>
        <taxon>Hyphomicrobiales</taxon>
        <taxon>Salinarimonadaceae</taxon>
        <taxon>Salinarimonas</taxon>
    </lineage>
</organism>